<dbReference type="Proteomes" id="UP000754226">
    <property type="component" value="Unassembled WGS sequence"/>
</dbReference>
<dbReference type="Pfam" id="PF01042">
    <property type="entry name" value="Ribonuc_L-PSP"/>
    <property type="match status" value="1"/>
</dbReference>
<organism evidence="2 3">
    <name type="scientific">Acidaminococcus intestini</name>
    <dbReference type="NCBI Taxonomy" id="187327"/>
    <lineage>
        <taxon>Bacteria</taxon>
        <taxon>Bacillati</taxon>
        <taxon>Bacillota</taxon>
        <taxon>Negativicutes</taxon>
        <taxon>Acidaminococcales</taxon>
        <taxon>Acidaminococcaceae</taxon>
        <taxon>Acidaminococcus</taxon>
    </lineage>
</organism>
<comment type="similarity">
    <text evidence="1">Belongs to the RutC family.</text>
</comment>
<dbReference type="CDD" id="cd00448">
    <property type="entry name" value="YjgF_YER057c_UK114_family"/>
    <property type="match status" value="1"/>
</dbReference>
<reference evidence="2" key="1">
    <citation type="submission" date="2021-02" db="EMBL/GenBank/DDBJ databases">
        <title>Infant gut strain persistence is associated with maternal origin, phylogeny, and functional potential including surface adhesion and iron acquisition.</title>
        <authorList>
            <person name="Lou Y.C."/>
        </authorList>
    </citation>
    <scope>NUCLEOTIDE SEQUENCE</scope>
    <source>
        <strain evidence="2">L3_106_000M1_dasL3_106_000M1_concoct_15</strain>
    </source>
</reference>
<dbReference type="InterPro" id="IPR035959">
    <property type="entry name" value="RutC-like_sf"/>
</dbReference>
<name>A0A943EF55_9FIRM</name>
<proteinExistence type="inferred from homology"/>
<dbReference type="InterPro" id="IPR006175">
    <property type="entry name" value="YjgF/YER057c/UK114"/>
</dbReference>
<dbReference type="NCBIfam" id="TIGR00004">
    <property type="entry name" value="Rid family detoxifying hydrolase"/>
    <property type="match status" value="1"/>
</dbReference>
<dbReference type="PANTHER" id="PTHR11803:SF39">
    <property type="entry name" value="2-IMINOBUTANOATE_2-IMINOPROPANOATE DEAMINASE"/>
    <property type="match status" value="1"/>
</dbReference>
<protein>
    <submittedName>
        <fullName evidence="2">RidA family protein</fullName>
    </submittedName>
</protein>
<dbReference type="FunFam" id="3.30.1330.40:FF:000001">
    <property type="entry name" value="L-PSP family endoribonuclease"/>
    <property type="match status" value="1"/>
</dbReference>
<accession>A0A943EF55</accession>
<comment type="caution">
    <text evidence="2">The sequence shown here is derived from an EMBL/GenBank/DDBJ whole genome shotgun (WGS) entry which is preliminary data.</text>
</comment>
<evidence type="ECO:0000256" key="1">
    <source>
        <dbReference type="ARBA" id="ARBA00010552"/>
    </source>
</evidence>
<sequence>MKKQIISTKNAPSAVGPYVQGIKAGNTVYVSGQLGIDVALGKLPDTLEAQAHASMKNLGAILKEAGASYGDIVKTTIFLQDMNDFGKVNEIYKSYFTDGFPARSCVEIGKLPLGGLVEVECVAVIDD</sequence>
<evidence type="ECO:0000313" key="2">
    <source>
        <dbReference type="EMBL" id="MBS5520526.1"/>
    </source>
</evidence>
<dbReference type="AlphaFoldDB" id="A0A943EF55"/>
<dbReference type="SUPFAM" id="SSF55298">
    <property type="entry name" value="YjgF-like"/>
    <property type="match status" value="1"/>
</dbReference>
<dbReference type="Gene3D" id="3.30.1330.40">
    <property type="entry name" value="RutC-like"/>
    <property type="match status" value="1"/>
</dbReference>
<gene>
    <name evidence="2" type="ORF">KHX13_09505</name>
</gene>
<dbReference type="RefSeq" id="WP_016459894.1">
    <property type="nucleotide sequence ID" value="NZ_CATWGP010000028.1"/>
</dbReference>
<dbReference type="PANTHER" id="PTHR11803">
    <property type="entry name" value="2-IMINOBUTANOATE/2-IMINOPROPANOATE DEAMINASE RIDA"/>
    <property type="match status" value="1"/>
</dbReference>
<dbReference type="EMBL" id="JAGZCZ010000013">
    <property type="protein sequence ID" value="MBS5520526.1"/>
    <property type="molecule type" value="Genomic_DNA"/>
</dbReference>
<evidence type="ECO:0000313" key="3">
    <source>
        <dbReference type="Proteomes" id="UP000754226"/>
    </source>
</evidence>
<dbReference type="InterPro" id="IPR006056">
    <property type="entry name" value="RidA"/>
</dbReference>
<dbReference type="GO" id="GO:0019239">
    <property type="term" value="F:deaminase activity"/>
    <property type="evidence" value="ECO:0007669"/>
    <property type="project" value="TreeGrafter"/>
</dbReference>
<dbReference type="GO" id="GO:0005829">
    <property type="term" value="C:cytosol"/>
    <property type="evidence" value="ECO:0007669"/>
    <property type="project" value="TreeGrafter"/>
</dbReference>